<dbReference type="EMBL" id="SPLM01000114">
    <property type="protein sequence ID" value="TMW57828.1"/>
    <property type="molecule type" value="Genomic_DNA"/>
</dbReference>
<reference evidence="1" key="1">
    <citation type="submission" date="2019-03" db="EMBL/GenBank/DDBJ databases">
        <title>Long read genome sequence of the mycoparasitic Pythium oligandrum ATCC 38472 isolated from sugarbeet rhizosphere.</title>
        <authorList>
            <person name="Gaulin E."/>
        </authorList>
    </citation>
    <scope>NUCLEOTIDE SEQUENCE</scope>
    <source>
        <strain evidence="1">ATCC 38472_TT</strain>
    </source>
</reference>
<dbReference type="InterPro" id="IPR027417">
    <property type="entry name" value="P-loop_NTPase"/>
</dbReference>
<sequence length="541" mass="60477">MKRLWVQVIDDHGEEVTTAKQICSESLVRIVDLRNAMRPHFPNVLSTVDNFELKMYTRSENGGKEGPLDATSALDGLGQDEENALLVEAPLHKERPRYQYLFRSIGPKLRKPHLVREKLISRIHASLYESDNRFVFLSAPPRSGKLTALFLFEREYPDVDCVGISVANPTTYPIYALERYCGIDLNAKSTTLNDGKKHVVMINQAEQKYSDSQFWKALITEAPTWLPSNIRFIISGRNTAECPIELSSLPTYGPKDFTLSDKEAKELLELPITGLPRRLRHNRLMKLVIRECNGLVGALTSSDSAMYYRFLNEPTPTESELTAYYLSNKFLKHVPDCFGNECTLPTPESKTLQNVLISCLIANGRDCAWTKNTLSEEERRQLVALKDAGILVDGGNGRVQYSSPLAERYHSKLLFPTRAASMPSTLQELVSRAIDDICAAAAHKSTGSAYAESTISCQFVMTAPEIISHQSRSPKRSKIRHQLVISGNVPVAALHQVADAEDDVPVESAVQLRSCKPSQRPRHIIARFATRSRAFSSSLGN</sequence>
<keyword evidence="2" id="KW-1185">Reference proteome</keyword>
<protein>
    <submittedName>
        <fullName evidence="1">Uncharacterized protein</fullName>
    </submittedName>
</protein>
<name>A0A8K1C7G6_PYTOL</name>
<evidence type="ECO:0000313" key="1">
    <source>
        <dbReference type="EMBL" id="TMW57828.1"/>
    </source>
</evidence>
<dbReference type="OrthoDB" id="67991at2759"/>
<accession>A0A8K1C7G6</accession>
<dbReference type="AlphaFoldDB" id="A0A8K1C7G6"/>
<comment type="caution">
    <text evidence="1">The sequence shown here is derived from an EMBL/GenBank/DDBJ whole genome shotgun (WGS) entry which is preliminary data.</text>
</comment>
<organism evidence="1 2">
    <name type="scientific">Pythium oligandrum</name>
    <name type="common">Mycoparasitic fungus</name>
    <dbReference type="NCBI Taxonomy" id="41045"/>
    <lineage>
        <taxon>Eukaryota</taxon>
        <taxon>Sar</taxon>
        <taxon>Stramenopiles</taxon>
        <taxon>Oomycota</taxon>
        <taxon>Peronosporomycetes</taxon>
        <taxon>Pythiales</taxon>
        <taxon>Pythiaceae</taxon>
        <taxon>Pythium</taxon>
    </lineage>
</organism>
<evidence type="ECO:0000313" key="2">
    <source>
        <dbReference type="Proteomes" id="UP000794436"/>
    </source>
</evidence>
<dbReference type="Proteomes" id="UP000794436">
    <property type="component" value="Unassembled WGS sequence"/>
</dbReference>
<proteinExistence type="predicted"/>
<gene>
    <name evidence="1" type="ORF">Poli38472_014431</name>
</gene>
<dbReference type="SUPFAM" id="SSF52540">
    <property type="entry name" value="P-loop containing nucleoside triphosphate hydrolases"/>
    <property type="match status" value="1"/>
</dbReference>